<dbReference type="GO" id="GO:0005886">
    <property type="term" value="C:plasma membrane"/>
    <property type="evidence" value="ECO:0007669"/>
    <property type="project" value="UniProtKB-SubCell"/>
</dbReference>
<feature type="transmembrane region" description="Helical" evidence="8">
    <location>
        <begin position="94"/>
        <end position="119"/>
    </location>
</feature>
<feature type="transmembrane region" description="Helical" evidence="8">
    <location>
        <begin position="254"/>
        <end position="277"/>
    </location>
</feature>
<keyword evidence="2" id="KW-1003">Cell membrane</keyword>
<feature type="transmembrane region" description="Helical" evidence="8">
    <location>
        <begin position="208"/>
        <end position="228"/>
    </location>
</feature>
<dbReference type="CDD" id="cd13123">
    <property type="entry name" value="MATE_MurJ_like"/>
    <property type="match status" value="1"/>
</dbReference>
<dbReference type="AlphaFoldDB" id="A0A2A9EF65"/>
<dbReference type="GO" id="GO:0034204">
    <property type="term" value="P:lipid translocation"/>
    <property type="evidence" value="ECO:0007669"/>
    <property type="project" value="TreeGrafter"/>
</dbReference>
<evidence type="ECO:0000256" key="6">
    <source>
        <dbReference type="ARBA" id="ARBA00022989"/>
    </source>
</evidence>
<organism evidence="9 10">
    <name type="scientific">Flavimobilis soli</name>
    <dbReference type="NCBI Taxonomy" id="442709"/>
    <lineage>
        <taxon>Bacteria</taxon>
        <taxon>Bacillati</taxon>
        <taxon>Actinomycetota</taxon>
        <taxon>Actinomycetes</taxon>
        <taxon>Micrococcales</taxon>
        <taxon>Jonesiaceae</taxon>
        <taxon>Flavimobilis</taxon>
    </lineage>
</organism>
<feature type="transmembrane region" description="Helical" evidence="8">
    <location>
        <begin position="379"/>
        <end position="398"/>
    </location>
</feature>
<evidence type="ECO:0000256" key="4">
    <source>
        <dbReference type="ARBA" id="ARBA00022960"/>
    </source>
</evidence>
<feature type="transmembrane region" description="Helical" evidence="8">
    <location>
        <begin position="506"/>
        <end position="525"/>
    </location>
</feature>
<dbReference type="GO" id="GO:0009252">
    <property type="term" value="P:peptidoglycan biosynthetic process"/>
    <property type="evidence" value="ECO:0007669"/>
    <property type="project" value="UniProtKB-KW"/>
</dbReference>
<dbReference type="InterPro" id="IPR051050">
    <property type="entry name" value="Lipid_II_flippase_MurJ/MviN"/>
</dbReference>
<accession>A0A2A9EF65</accession>
<evidence type="ECO:0000313" key="10">
    <source>
        <dbReference type="Proteomes" id="UP000221394"/>
    </source>
</evidence>
<keyword evidence="4" id="KW-0133">Cell shape</keyword>
<dbReference type="PANTHER" id="PTHR47019">
    <property type="entry name" value="LIPID II FLIPPASE MURJ"/>
    <property type="match status" value="1"/>
</dbReference>
<feature type="transmembrane region" description="Helical" evidence="8">
    <location>
        <begin position="131"/>
        <end position="153"/>
    </location>
</feature>
<keyword evidence="6 8" id="KW-1133">Transmembrane helix</keyword>
<keyword evidence="7 8" id="KW-0472">Membrane</keyword>
<evidence type="ECO:0000256" key="3">
    <source>
        <dbReference type="ARBA" id="ARBA00022692"/>
    </source>
</evidence>
<evidence type="ECO:0000256" key="7">
    <source>
        <dbReference type="ARBA" id="ARBA00023136"/>
    </source>
</evidence>
<sequence>MSDEAASGGKSLGRSSAVMAAGTAVSRLLGFVRNWLLVGAVGATGMAANTFDLANKLPNMAFAIIAGGALNVVLVPLIVKAYRHSDAEDRVNRLLTLSGVLLLGITVLLTAGSAVIVTLASGSAWSPAQKALGVTFTLWCMPQLFFYGVYTLLGQVLNAREKFGPYMWAPVLNNVVSIVGFSAFIALWGWHTPESTLSDPTSWTVPQISLLAGTATIGVAAQALVLLWPLARMGFRFRPAWGARDLGLRTSGKVALWTLAGLCLDQLGVFLTTRVAASADDAARTVGDVAGNSAYSQALMIYLLPHSLVTVSILTAMFTSISASAQAGRRDLVRRDLSHGVRTVGTFTVIASAVLIVLAEPLVRSLVPSMTPGAVDAVGNVLVAMAVGLVPFGAMVLMKWVFYAYEQGRTVFMLQVPVVLVLVGGSFVSMWLLPGEWWVVGIGLSMSLSNVAGVLARSRSLRRLLGGVDGARIVRMHVRAVVAAVVAAVAGVVVRNAVGGGAGGGWLQAVLTCCVVGAVMAVVYYTGLRIMRVSEVDALAKIVRRVLRRR</sequence>
<evidence type="ECO:0000256" key="8">
    <source>
        <dbReference type="SAM" id="Phobius"/>
    </source>
</evidence>
<comment type="subcellular location">
    <subcellularLocation>
        <location evidence="1">Cell membrane</location>
        <topology evidence="1">Multi-pass membrane protein</topology>
    </subcellularLocation>
</comment>
<dbReference type="OrthoDB" id="9786339at2"/>
<feature type="transmembrane region" description="Helical" evidence="8">
    <location>
        <begin position="476"/>
        <end position="494"/>
    </location>
</feature>
<evidence type="ECO:0000256" key="1">
    <source>
        <dbReference type="ARBA" id="ARBA00004651"/>
    </source>
</evidence>
<dbReference type="InterPro" id="IPR004268">
    <property type="entry name" value="MurJ"/>
</dbReference>
<comment type="caution">
    <text evidence="9">The sequence shown here is derived from an EMBL/GenBank/DDBJ whole genome shotgun (WGS) entry which is preliminary data.</text>
</comment>
<dbReference type="PANTHER" id="PTHR47019:SF1">
    <property type="entry name" value="LIPID II FLIPPASE MURJ"/>
    <property type="match status" value="1"/>
</dbReference>
<dbReference type="GO" id="GO:0008360">
    <property type="term" value="P:regulation of cell shape"/>
    <property type="evidence" value="ECO:0007669"/>
    <property type="project" value="UniProtKB-KW"/>
</dbReference>
<reference evidence="9 10" key="1">
    <citation type="submission" date="2017-10" db="EMBL/GenBank/DDBJ databases">
        <title>Sequencing the genomes of 1000 actinobacteria strains.</title>
        <authorList>
            <person name="Klenk H.-P."/>
        </authorList>
    </citation>
    <scope>NUCLEOTIDE SEQUENCE [LARGE SCALE GENOMIC DNA]</scope>
    <source>
        <strain evidence="9 10">DSM 21574</strain>
    </source>
</reference>
<gene>
    <name evidence="9" type="ORF">ATL41_1655</name>
</gene>
<evidence type="ECO:0000256" key="5">
    <source>
        <dbReference type="ARBA" id="ARBA00022984"/>
    </source>
</evidence>
<feature type="transmembrane region" description="Helical" evidence="8">
    <location>
        <begin position="165"/>
        <end position="188"/>
    </location>
</feature>
<dbReference type="GO" id="GO:0015648">
    <property type="term" value="F:lipid-linked peptidoglycan transporter activity"/>
    <property type="evidence" value="ECO:0007669"/>
    <property type="project" value="TreeGrafter"/>
</dbReference>
<dbReference type="NCBIfam" id="TIGR01695">
    <property type="entry name" value="murJ_mviN"/>
    <property type="match status" value="1"/>
</dbReference>
<dbReference type="RefSeq" id="WP_098458034.1">
    <property type="nucleotide sequence ID" value="NZ_PDJH01000001.1"/>
</dbReference>
<dbReference type="EMBL" id="PDJH01000001">
    <property type="protein sequence ID" value="PFG36912.1"/>
    <property type="molecule type" value="Genomic_DNA"/>
</dbReference>
<feature type="transmembrane region" description="Helical" evidence="8">
    <location>
        <begin position="437"/>
        <end position="456"/>
    </location>
</feature>
<feature type="transmembrane region" description="Helical" evidence="8">
    <location>
        <begin position="60"/>
        <end position="82"/>
    </location>
</feature>
<dbReference type="Proteomes" id="UP000221394">
    <property type="component" value="Unassembled WGS sequence"/>
</dbReference>
<dbReference type="Pfam" id="PF03023">
    <property type="entry name" value="MurJ"/>
    <property type="match status" value="1"/>
</dbReference>
<name>A0A2A9EF65_9MICO</name>
<evidence type="ECO:0000313" key="9">
    <source>
        <dbReference type="EMBL" id="PFG36912.1"/>
    </source>
</evidence>
<dbReference type="PRINTS" id="PR01806">
    <property type="entry name" value="VIRFACTRMVIN"/>
</dbReference>
<feature type="transmembrane region" description="Helical" evidence="8">
    <location>
        <begin position="410"/>
        <end position="431"/>
    </location>
</feature>
<keyword evidence="10" id="KW-1185">Reference proteome</keyword>
<evidence type="ECO:0000256" key="2">
    <source>
        <dbReference type="ARBA" id="ARBA00022475"/>
    </source>
</evidence>
<keyword evidence="5" id="KW-0573">Peptidoglycan synthesis</keyword>
<protein>
    <submittedName>
        <fullName evidence="9">Putative peptidoglycan lipid II flippase</fullName>
    </submittedName>
</protein>
<keyword evidence="3 8" id="KW-0812">Transmembrane</keyword>
<feature type="transmembrane region" description="Helical" evidence="8">
    <location>
        <begin position="340"/>
        <end position="359"/>
    </location>
</feature>
<feature type="transmembrane region" description="Helical" evidence="8">
    <location>
        <begin position="297"/>
        <end position="319"/>
    </location>
</feature>
<feature type="transmembrane region" description="Helical" evidence="8">
    <location>
        <begin position="35"/>
        <end position="54"/>
    </location>
</feature>
<proteinExistence type="predicted"/>